<gene>
    <name evidence="3" type="ORF">DW105_09520</name>
    <name evidence="2" type="ORF">DW783_04355</name>
</gene>
<dbReference type="Gene3D" id="3.40.50.10140">
    <property type="entry name" value="Toll/interleukin-1 receptor homology (TIR) domain"/>
    <property type="match status" value="1"/>
</dbReference>
<comment type="caution">
    <text evidence="3">The sequence shown here is derived from an EMBL/GenBank/DDBJ whole genome shotgun (WGS) entry which is preliminary data.</text>
</comment>
<feature type="domain" description="TIR" evidence="1">
    <location>
        <begin position="43"/>
        <end position="138"/>
    </location>
</feature>
<dbReference type="AlphaFoldDB" id="A0A415DIB3"/>
<dbReference type="Proteomes" id="UP000283429">
    <property type="component" value="Unassembled WGS sequence"/>
</dbReference>
<evidence type="ECO:0000313" key="2">
    <source>
        <dbReference type="EMBL" id="RHD83451.1"/>
    </source>
</evidence>
<organism evidence="3 5">
    <name type="scientific">Phocaeicola vulgatus</name>
    <name type="common">Bacteroides vulgatus</name>
    <dbReference type="NCBI Taxonomy" id="821"/>
    <lineage>
        <taxon>Bacteria</taxon>
        <taxon>Pseudomonadati</taxon>
        <taxon>Bacteroidota</taxon>
        <taxon>Bacteroidia</taxon>
        <taxon>Bacteroidales</taxon>
        <taxon>Bacteroidaceae</taxon>
        <taxon>Phocaeicola</taxon>
    </lineage>
</organism>
<sequence>MELIYKSRIEAIAKRETNYNPIIENRIVDEARQNGPSFHRTSVFLSHSHLDAKIIKPVVVFLRSMGVDVYVDWMDETMSKATNGETAQKLKTKIKENEKFIFLATENSLISKWCNWEVGYGDAQKYIEKIAIFPLLESNGRWNGQEYLQIYPCIQKKDYGDYFYVVYPNGDSISLVDWLKK</sequence>
<dbReference type="GO" id="GO:0007165">
    <property type="term" value="P:signal transduction"/>
    <property type="evidence" value="ECO:0007669"/>
    <property type="project" value="InterPro"/>
</dbReference>
<evidence type="ECO:0000313" key="5">
    <source>
        <dbReference type="Proteomes" id="UP000283958"/>
    </source>
</evidence>
<evidence type="ECO:0000313" key="3">
    <source>
        <dbReference type="EMBL" id="RHJ77028.1"/>
    </source>
</evidence>
<dbReference type="InterPro" id="IPR000157">
    <property type="entry name" value="TIR_dom"/>
</dbReference>
<dbReference type="RefSeq" id="WP_118170528.1">
    <property type="nucleotide sequence ID" value="NZ_CP181425.1"/>
</dbReference>
<dbReference type="EMBL" id="QSJM01000009">
    <property type="protein sequence ID" value="RHD83451.1"/>
    <property type="molecule type" value="Genomic_DNA"/>
</dbReference>
<keyword evidence="3" id="KW-0675">Receptor</keyword>
<dbReference type="EMBL" id="QRMN01000019">
    <property type="protein sequence ID" value="RHJ77028.1"/>
    <property type="molecule type" value="Genomic_DNA"/>
</dbReference>
<accession>A0A415DIB3</accession>
<dbReference type="Proteomes" id="UP000283958">
    <property type="component" value="Unassembled WGS sequence"/>
</dbReference>
<dbReference type="Pfam" id="PF13676">
    <property type="entry name" value="TIR_2"/>
    <property type="match status" value="1"/>
</dbReference>
<evidence type="ECO:0000313" key="4">
    <source>
        <dbReference type="Proteomes" id="UP000283429"/>
    </source>
</evidence>
<dbReference type="InterPro" id="IPR035897">
    <property type="entry name" value="Toll_tir_struct_dom_sf"/>
</dbReference>
<dbReference type="SUPFAM" id="SSF52200">
    <property type="entry name" value="Toll/Interleukin receptor TIR domain"/>
    <property type="match status" value="1"/>
</dbReference>
<reference evidence="4 5" key="1">
    <citation type="submission" date="2018-08" db="EMBL/GenBank/DDBJ databases">
        <title>A genome reference for cultivated species of the human gut microbiota.</title>
        <authorList>
            <person name="Zou Y."/>
            <person name="Xue W."/>
            <person name="Luo G."/>
        </authorList>
    </citation>
    <scope>NUCLEOTIDE SEQUENCE [LARGE SCALE GENOMIC DNA]</scope>
    <source>
        <strain evidence="3 5">AM09-18</strain>
        <strain evidence="2 4">AM30-40</strain>
    </source>
</reference>
<protein>
    <submittedName>
        <fullName evidence="3">Toll/interleukin-1 receptor domain-containing protein</fullName>
    </submittedName>
</protein>
<proteinExistence type="predicted"/>
<evidence type="ECO:0000259" key="1">
    <source>
        <dbReference type="Pfam" id="PF13676"/>
    </source>
</evidence>
<name>A0A415DIB3_PHOVU</name>